<evidence type="ECO:0000259" key="3">
    <source>
        <dbReference type="SMART" id="SM00849"/>
    </source>
</evidence>
<dbReference type="Pfam" id="PF10996">
    <property type="entry name" value="Beta-Casp"/>
    <property type="match status" value="1"/>
</dbReference>
<dbReference type="SMART" id="SM01027">
    <property type="entry name" value="Beta-Casp"/>
    <property type="match status" value="1"/>
</dbReference>
<dbReference type="Pfam" id="PF07521">
    <property type="entry name" value="RMMBL"/>
    <property type="match status" value="1"/>
</dbReference>
<evidence type="ECO:0000259" key="4">
    <source>
        <dbReference type="SMART" id="SM01027"/>
    </source>
</evidence>
<dbReference type="Pfam" id="PF00753">
    <property type="entry name" value="Lactamase_B"/>
    <property type="match status" value="1"/>
</dbReference>
<dbReference type="Gene3D" id="3.40.50.10890">
    <property type="match status" value="1"/>
</dbReference>
<accession>A0ABS5ECW1</accession>
<dbReference type="InterPro" id="IPR011108">
    <property type="entry name" value="RMMBL"/>
</dbReference>
<evidence type="ECO:0000256" key="2">
    <source>
        <dbReference type="SAM" id="MobiDB-lite"/>
    </source>
</evidence>
<evidence type="ECO:0000313" key="6">
    <source>
        <dbReference type="Proteomes" id="UP000698752"/>
    </source>
</evidence>
<evidence type="ECO:0000256" key="1">
    <source>
        <dbReference type="ARBA" id="ARBA00022801"/>
    </source>
</evidence>
<dbReference type="SUPFAM" id="SSF56281">
    <property type="entry name" value="Metallo-hydrolase/oxidoreductase"/>
    <property type="match status" value="1"/>
</dbReference>
<protein>
    <submittedName>
        <fullName evidence="5">MBL fold metallo-hydrolase</fullName>
    </submittedName>
</protein>
<dbReference type="RefSeq" id="WP_211865789.1">
    <property type="nucleotide sequence ID" value="NZ_JAAEDI010000002.1"/>
</dbReference>
<name>A0ABS5ECW1_9PROT</name>
<keyword evidence="6" id="KW-1185">Reference proteome</keyword>
<dbReference type="EMBL" id="JAAEDI010000002">
    <property type="protein sequence ID" value="MBR0648537.1"/>
    <property type="molecule type" value="Genomic_DNA"/>
</dbReference>
<dbReference type="InterPro" id="IPR050698">
    <property type="entry name" value="MBL"/>
</dbReference>
<dbReference type="CDD" id="cd16295">
    <property type="entry name" value="TTHA0252-CPSF-like_MBL-fold"/>
    <property type="match status" value="1"/>
</dbReference>
<dbReference type="InterPro" id="IPR022712">
    <property type="entry name" value="Beta_Casp"/>
</dbReference>
<sequence>MPVTVRACGAAQTVTGLSLLFETGRARFLVDCGMFQGPKTLKALNWEPFPYDPREIDAVLLTHAHIDHSGLLPKLVKQGFRGLIHATAPTVDLCSVMLPDSGHVQEMEVENLNRRSRRRGHGMVEPIYTAADAANAVRSFRAVPMDRWLDFAELPGVRARWWNAGHMLGSASIELEFAERDGPPVRVLVSGDLGPDCAVFYRDPEGPQGVDHVFLESTYGDEDKPCVSHAERRDRLERIVKDAVRPDGALLIPAFAVERTQEICWDLVTLMQAGRIPQAPVFVDSPLAIRATEAFLDNIGALEEGDSVRRALRSPLLHPTETGAQSRAIAAVEGFHIIVAGSGMCDAGRIRHHLKQWLWSPEATVLLTGYQAEGTLGRLLLDGRKEVRIQGESIRVAATIRQIRDYSGHADAPELANWLKARGPVTGGVFLVHGEPPAMEALATRVAADRTVRTGQVLMPTLDERFLLPKGGAPVRQEAPRRRTDPAAAGRLDWHNERAALLLAVEDAIDRAPDATAREMLMGALRAALDKHRWR</sequence>
<dbReference type="InterPro" id="IPR001279">
    <property type="entry name" value="Metallo-B-lactamas"/>
</dbReference>
<evidence type="ECO:0000313" key="5">
    <source>
        <dbReference type="EMBL" id="MBR0648537.1"/>
    </source>
</evidence>
<dbReference type="InterPro" id="IPR036866">
    <property type="entry name" value="RibonucZ/Hydroxyglut_hydro"/>
</dbReference>
<proteinExistence type="predicted"/>
<feature type="domain" description="Beta-Casp" evidence="4">
    <location>
        <begin position="260"/>
        <end position="380"/>
    </location>
</feature>
<gene>
    <name evidence="5" type="ORF">GXW78_02590</name>
</gene>
<dbReference type="PANTHER" id="PTHR11203:SF37">
    <property type="entry name" value="INTEGRATOR COMPLEX SUBUNIT 11"/>
    <property type="match status" value="1"/>
</dbReference>
<comment type="caution">
    <text evidence="5">The sequence shown here is derived from an EMBL/GenBank/DDBJ whole genome shotgun (WGS) entry which is preliminary data.</text>
</comment>
<dbReference type="Proteomes" id="UP000698752">
    <property type="component" value="Unassembled WGS sequence"/>
</dbReference>
<keyword evidence="1" id="KW-0378">Hydrolase</keyword>
<reference evidence="6" key="1">
    <citation type="journal article" date="2021" name="Syst. Appl. Microbiol.">
        <title>Roseomonas hellenica sp. nov., isolated from roots of wild-growing Alkanna tinctoria.</title>
        <authorList>
            <person name="Rat A."/>
            <person name="Naranjo H.D."/>
            <person name="Lebbe L."/>
            <person name="Cnockaert M."/>
            <person name="Krigas N."/>
            <person name="Grigoriadou K."/>
            <person name="Maloupa E."/>
            <person name="Willems A."/>
        </authorList>
    </citation>
    <scope>NUCLEOTIDE SEQUENCE [LARGE SCALE GENOMIC DNA]</scope>
    <source>
        <strain evidence="6">LMG 31159</strain>
    </source>
</reference>
<dbReference type="PANTHER" id="PTHR11203">
    <property type="entry name" value="CLEAVAGE AND POLYADENYLATION SPECIFICITY FACTOR FAMILY MEMBER"/>
    <property type="match status" value="1"/>
</dbReference>
<feature type="domain" description="Metallo-beta-lactamase" evidence="3">
    <location>
        <begin position="15"/>
        <end position="229"/>
    </location>
</feature>
<dbReference type="Gene3D" id="3.60.15.10">
    <property type="entry name" value="Ribonuclease Z/Hydroxyacylglutathione hydrolase-like"/>
    <property type="match status" value="1"/>
</dbReference>
<dbReference type="SMART" id="SM00849">
    <property type="entry name" value="Lactamase_B"/>
    <property type="match status" value="1"/>
</dbReference>
<feature type="region of interest" description="Disordered" evidence="2">
    <location>
        <begin position="470"/>
        <end position="490"/>
    </location>
</feature>
<organism evidence="5 6">
    <name type="scientific">Neoroseomonas terrae</name>
    <dbReference type="NCBI Taxonomy" id="424799"/>
    <lineage>
        <taxon>Bacteria</taxon>
        <taxon>Pseudomonadati</taxon>
        <taxon>Pseudomonadota</taxon>
        <taxon>Alphaproteobacteria</taxon>
        <taxon>Acetobacterales</taxon>
        <taxon>Acetobacteraceae</taxon>
        <taxon>Neoroseomonas</taxon>
    </lineage>
</organism>